<accession>A0A4V2SCU6</accession>
<organism evidence="4 5">
    <name type="scientific">Plasticicumulans lactativorans</name>
    <dbReference type="NCBI Taxonomy" id="1133106"/>
    <lineage>
        <taxon>Bacteria</taxon>
        <taxon>Pseudomonadati</taxon>
        <taxon>Pseudomonadota</taxon>
        <taxon>Gammaproteobacteria</taxon>
        <taxon>Candidatus Competibacteraceae</taxon>
        <taxon>Plasticicumulans</taxon>
    </lineage>
</organism>
<dbReference type="SMART" id="SM00382">
    <property type="entry name" value="AAA"/>
    <property type="match status" value="1"/>
</dbReference>
<feature type="compositionally biased region" description="Low complexity" evidence="1">
    <location>
        <begin position="437"/>
        <end position="487"/>
    </location>
</feature>
<dbReference type="PANTHER" id="PTHR35894">
    <property type="entry name" value="GENERAL SECRETION PATHWAY PROTEIN A-RELATED"/>
    <property type="match status" value="1"/>
</dbReference>
<keyword evidence="2" id="KW-0812">Transmembrane</keyword>
<dbReference type="Pfam" id="PF13401">
    <property type="entry name" value="AAA_22"/>
    <property type="match status" value="1"/>
</dbReference>
<dbReference type="RefSeq" id="WP_132542861.1">
    <property type="nucleotide sequence ID" value="NZ_SLWY01000012.1"/>
</dbReference>
<gene>
    <name evidence="4" type="ORF">EV699_11215</name>
</gene>
<dbReference type="PANTHER" id="PTHR35894:SF1">
    <property type="entry name" value="PHOSPHORIBULOKINASE _ URIDINE KINASE FAMILY"/>
    <property type="match status" value="1"/>
</dbReference>
<dbReference type="GO" id="GO:0016887">
    <property type="term" value="F:ATP hydrolysis activity"/>
    <property type="evidence" value="ECO:0007669"/>
    <property type="project" value="InterPro"/>
</dbReference>
<proteinExistence type="predicted"/>
<protein>
    <submittedName>
        <fullName evidence="4">Type II secretory pathway predicted ATPase ExeA</fullName>
    </submittedName>
</protein>
<keyword evidence="2" id="KW-1133">Transmembrane helix</keyword>
<dbReference type="InterPro" id="IPR049945">
    <property type="entry name" value="AAA_22"/>
</dbReference>
<dbReference type="Gene3D" id="3.40.50.300">
    <property type="entry name" value="P-loop containing nucleotide triphosphate hydrolases"/>
    <property type="match status" value="1"/>
</dbReference>
<feature type="region of interest" description="Disordered" evidence="1">
    <location>
        <begin position="379"/>
        <end position="402"/>
    </location>
</feature>
<dbReference type="InterPro" id="IPR011990">
    <property type="entry name" value="TPR-like_helical_dom_sf"/>
</dbReference>
<keyword evidence="2" id="KW-0472">Membrane</keyword>
<comment type="caution">
    <text evidence="4">The sequence shown here is derived from an EMBL/GenBank/DDBJ whole genome shotgun (WGS) entry which is preliminary data.</text>
</comment>
<keyword evidence="5" id="KW-1185">Reference proteome</keyword>
<feature type="transmembrane region" description="Helical" evidence="2">
    <location>
        <begin position="336"/>
        <end position="357"/>
    </location>
</feature>
<dbReference type="CDD" id="cd00009">
    <property type="entry name" value="AAA"/>
    <property type="match status" value="1"/>
</dbReference>
<evidence type="ECO:0000256" key="1">
    <source>
        <dbReference type="SAM" id="MobiDB-lite"/>
    </source>
</evidence>
<dbReference type="Gene3D" id="1.25.40.10">
    <property type="entry name" value="Tetratricopeptide repeat domain"/>
    <property type="match status" value="1"/>
</dbReference>
<dbReference type="AlphaFoldDB" id="A0A4V2SCU6"/>
<dbReference type="Proteomes" id="UP000295765">
    <property type="component" value="Unassembled WGS sequence"/>
</dbReference>
<sequence>MYINYFGFTRPPFGDPEPGDFEPVGAQATALETLRVSLDDQVRLLVLTGPSGTGKTSLLRRLIAEQAGRRHCILFWNAHLGFDDLLNYLCDDLDLRAPGTSRAERLKALRIALVREIAAGKSLLLLLDDAQNLPDETLEGLATLLDITEVGRHPVQVVLCGQPTLGERLEATPLGVAPRHLRLRTLAPDECRTFIERRVLAAGHPGGVFDAGAIAKITELAHGVPRLLNRICNQSLLLAYLGSEHVVTAALVRDVAADTPATEAPRFGAPPPPIEPMPARPALEAAELPAMHAPEHAGHVAHAAVDEPPPAPLPEVHADPAEIGHRPLPVRRRTGVYLSFGIGLLAAATLAAFRLGWLPPALDAPLRELLAAVGGPARGVPAAAPAHGAATAGSAPTPAPAAAPARPVAAAAIAPPANATAAASAVTATPPAPPAASPHVPAGQPAVVADTAPTAPPAGTETTAERPAAAVATPAAATAETAPARPATAPPPVAAPAVTATDTPAPTAAPAATPTITVIATAPAAAATPDTPETSPALASAVRALLAQARNQMATLRYTQPPGDNAMQTYREVLALAPGNDEAEAGLAQIRGKFQQWAASARARGETERAIRYLGIAASIAPEDAALRQQLDELRARGGEAARP</sequence>
<evidence type="ECO:0000313" key="5">
    <source>
        <dbReference type="Proteomes" id="UP000295765"/>
    </source>
</evidence>
<evidence type="ECO:0000313" key="4">
    <source>
        <dbReference type="EMBL" id="TCO80680.1"/>
    </source>
</evidence>
<feature type="domain" description="AAA+ ATPase" evidence="3">
    <location>
        <begin position="41"/>
        <end position="187"/>
    </location>
</feature>
<reference evidence="4 5" key="1">
    <citation type="submission" date="2019-03" db="EMBL/GenBank/DDBJ databases">
        <title>Genomic Encyclopedia of Type Strains, Phase IV (KMG-IV): sequencing the most valuable type-strain genomes for metagenomic binning, comparative biology and taxonomic classification.</title>
        <authorList>
            <person name="Goeker M."/>
        </authorList>
    </citation>
    <scope>NUCLEOTIDE SEQUENCE [LARGE SCALE GENOMIC DNA]</scope>
    <source>
        <strain evidence="4 5">DSM 25287</strain>
    </source>
</reference>
<evidence type="ECO:0000259" key="3">
    <source>
        <dbReference type="SMART" id="SM00382"/>
    </source>
</evidence>
<feature type="region of interest" description="Disordered" evidence="1">
    <location>
        <begin position="299"/>
        <end position="320"/>
    </location>
</feature>
<feature type="region of interest" description="Disordered" evidence="1">
    <location>
        <begin position="428"/>
        <end position="510"/>
    </location>
</feature>
<name>A0A4V2SCU6_9GAMM</name>
<dbReference type="InterPro" id="IPR003593">
    <property type="entry name" value="AAA+_ATPase"/>
</dbReference>
<evidence type="ECO:0000256" key="2">
    <source>
        <dbReference type="SAM" id="Phobius"/>
    </source>
</evidence>
<dbReference type="InterPro" id="IPR052026">
    <property type="entry name" value="ExeA_AAA_ATPase_DNA-bind"/>
</dbReference>
<dbReference type="InterPro" id="IPR027417">
    <property type="entry name" value="P-loop_NTPase"/>
</dbReference>
<dbReference type="OrthoDB" id="9780149at2"/>
<dbReference type="EMBL" id="SLWY01000012">
    <property type="protein sequence ID" value="TCO80680.1"/>
    <property type="molecule type" value="Genomic_DNA"/>
</dbReference>
<dbReference type="SUPFAM" id="SSF52540">
    <property type="entry name" value="P-loop containing nucleoside triphosphate hydrolases"/>
    <property type="match status" value="1"/>
</dbReference>
<feature type="compositionally biased region" description="Low complexity" evidence="1">
    <location>
        <begin position="495"/>
        <end position="510"/>
    </location>
</feature>